<organism evidence="2 3">
    <name type="scientific">Peribacillus simplex</name>
    <dbReference type="NCBI Taxonomy" id="1478"/>
    <lineage>
        <taxon>Bacteria</taxon>
        <taxon>Bacillati</taxon>
        <taxon>Bacillota</taxon>
        <taxon>Bacilli</taxon>
        <taxon>Bacillales</taxon>
        <taxon>Bacillaceae</taxon>
        <taxon>Peribacillus</taxon>
    </lineage>
</organism>
<evidence type="ECO:0000313" key="3">
    <source>
        <dbReference type="Proteomes" id="UP000182110"/>
    </source>
</evidence>
<dbReference type="AlphaFoldDB" id="A0AAN2TSH5"/>
<sequence length="154" mass="17471">MSKIIISEESIFTDLEVSNKEEALRILADSLLDQGFIHDSFYESLIKREKNFPTGLETYDMGIAIPHTEPQHVKQDSIAVAVLDKPIIFQDMVDKNNSINVKVIFLLGLSKSTKHLNILKQIFELIKEEGSLGEISSMSKTHLYSYLEEKLTAE</sequence>
<name>A0AAN2TSH5_9BACI</name>
<proteinExistence type="predicted"/>
<reference evidence="2 3" key="1">
    <citation type="journal article" date="2014" name="Genome Announc.">
        <title>Genome Sequence of Bacillus simplex Strain P558, Isolated from a Human Fecal Sample.</title>
        <authorList>
            <person name="Croce O."/>
            <person name="Hugon P."/>
            <person name="Lagier J.C."/>
            <person name="Bibi F."/>
            <person name="Robert C."/>
            <person name="Azhar E.I."/>
            <person name="Raoult D."/>
            <person name="Fournier P.E."/>
        </authorList>
    </citation>
    <scope>NUCLEOTIDE SEQUENCE [LARGE SCALE GENOMIC DNA]</scope>
    <source>
        <strain evidence="2 3">P558</strain>
    </source>
</reference>
<gene>
    <name evidence="2" type="primary">gatA_2</name>
    <name evidence="2" type="ORF">BN1180_02300</name>
</gene>
<dbReference type="PANTHER" id="PTHR47738">
    <property type="entry name" value="PTS SYSTEM FRUCTOSE-LIKE EIIA COMPONENT-RELATED"/>
    <property type="match status" value="1"/>
</dbReference>
<dbReference type="Gene3D" id="3.40.930.10">
    <property type="entry name" value="Mannitol-specific EII, Chain A"/>
    <property type="match status" value="1"/>
</dbReference>
<dbReference type="PROSITE" id="PS51094">
    <property type="entry name" value="PTS_EIIA_TYPE_2"/>
    <property type="match status" value="1"/>
</dbReference>
<comment type="caution">
    <text evidence="2">The sequence shown here is derived from an EMBL/GenBank/DDBJ whole genome shotgun (WGS) entry which is preliminary data.</text>
</comment>
<dbReference type="EMBL" id="CCXW01000001">
    <property type="protein sequence ID" value="CEG32143.1"/>
    <property type="molecule type" value="Genomic_DNA"/>
</dbReference>
<feature type="domain" description="PTS EIIA type-2" evidence="1">
    <location>
        <begin position="4"/>
        <end position="150"/>
    </location>
</feature>
<dbReference type="RefSeq" id="WP_072272824.1">
    <property type="nucleotide sequence ID" value="NZ_CCXW01000001.1"/>
</dbReference>
<evidence type="ECO:0000313" key="2">
    <source>
        <dbReference type="EMBL" id="CEG32143.1"/>
    </source>
</evidence>
<accession>A0AAN2TSH5</accession>
<dbReference type="InterPro" id="IPR051541">
    <property type="entry name" value="PTS_SugarTrans_NitroReg"/>
</dbReference>
<dbReference type="Proteomes" id="UP000182110">
    <property type="component" value="Unassembled WGS sequence"/>
</dbReference>
<protein>
    <submittedName>
        <fullName evidence="2">PTS system galactitol-specific transporter subunit IIA</fullName>
    </submittedName>
</protein>
<dbReference type="Pfam" id="PF00359">
    <property type="entry name" value="PTS_EIIA_2"/>
    <property type="match status" value="1"/>
</dbReference>
<dbReference type="PANTHER" id="PTHR47738:SF3">
    <property type="entry name" value="PHOSPHOTRANSFERASE SYSTEM MANNITOL_FRUCTOSE-SPECIFIC IIA DOMAIN CONTAINING PROTEIN"/>
    <property type="match status" value="1"/>
</dbReference>
<keyword evidence="3" id="KW-1185">Reference proteome</keyword>
<dbReference type="CDD" id="cd00211">
    <property type="entry name" value="PTS_IIA_fru"/>
    <property type="match status" value="1"/>
</dbReference>
<dbReference type="SUPFAM" id="SSF55804">
    <property type="entry name" value="Phoshotransferase/anion transport protein"/>
    <property type="match status" value="1"/>
</dbReference>
<evidence type="ECO:0000259" key="1">
    <source>
        <dbReference type="PROSITE" id="PS51094"/>
    </source>
</evidence>
<dbReference type="InterPro" id="IPR016152">
    <property type="entry name" value="PTrfase/Anion_transptr"/>
</dbReference>
<dbReference type="InterPro" id="IPR002178">
    <property type="entry name" value="PTS_EIIA_type-2_dom"/>
</dbReference>